<organism evidence="1 2">
    <name type="scientific">Effrenium voratum</name>
    <dbReference type="NCBI Taxonomy" id="2562239"/>
    <lineage>
        <taxon>Eukaryota</taxon>
        <taxon>Sar</taxon>
        <taxon>Alveolata</taxon>
        <taxon>Dinophyceae</taxon>
        <taxon>Suessiales</taxon>
        <taxon>Symbiodiniaceae</taxon>
        <taxon>Effrenium</taxon>
    </lineage>
</organism>
<protein>
    <submittedName>
        <fullName evidence="1">Uncharacterized protein</fullName>
    </submittedName>
</protein>
<evidence type="ECO:0000313" key="2">
    <source>
        <dbReference type="Proteomes" id="UP001178507"/>
    </source>
</evidence>
<gene>
    <name evidence="1" type="ORF">EVOR1521_LOCUS24933</name>
</gene>
<evidence type="ECO:0000313" key="1">
    <source>
        <dbReference type="EMBL" id="CAJ1401892.1"/>
    </source>
</evidence>
<proteinExistence type="predicted"/>
<comment type="caution">
    <text evidence="1">The sequence shown here is derived from an EMBL/GenBank/DDBJ whole genome shotgun (WGS) entry which is preliminary data.</text>
</comment>
<dbReference type="AlphaFoldDB" id="A0AA36JA69"/>
<keyword evidence="2" id="KW-1185">Reference proteome</keyword>
<name>A0AA36JA69_9DINO</name>
<accession>A0AA36JA69</accession>
<dbReference type="Proteomes" id="UP001178507">
    <property type="component" value="Unassembled WGS sequence"/>
</dbReference>
<dbReference type="EMBL" id="CAUJNA010003432">
    <property type="protein sequence ID" value="CAJ1401892.1"/>
    <property type="molecule type" value="Genomic_DNA"/>
</dbReference>
<sequence length="252" mass="28263">MRMVSLDWMHCFNLGVCRDETGSCLKILWKNRQYFEGSSLDNRELRAFLQREGLHMHLKYVKENTLIWKNDACPELLCSASDATAVLRFLSQKLAQKPSPFPFEGLSACMWVAEQLNATILRSNVFMTEPEVQAVDALGSSFLRMYLSLANKAQEQNALWFKLRPKFHFVQHLLLDATARPSRNDDTLCYDLAVVAITRRGSPEVAGAQGGKGSGAVGGDSELPLSPWGPVSVVFFGLSRRAFDYCRGLFMA</sequence>
<reference evidence="1" key="1">
    <citation type="submission" date="2023-08" db="EMBL/GenBank/DDBJ databases">
        <authorList>
            <person name="Chen Y."/>
            <person name="Shah S."/>
            <person name="Dougan E. K."/>
            <person name="Thang M."/>
            <person name="Chan C."/>
        </authorList>
    </citation>
    <scope>NUCLEOTIDE SEQUENCE</scope>
</reference>